<evidence type="ECO:0008006" key="10">
    <source>
        <dbReference type="Google" id="ProtNLM"/>
    </source>
</evidence>
<dbReference type="InterPro" id="IPR013083">
    <property type="entry name" value="Znf_RING/FYVE/PHD"/>
</dbReference>
<dbReference type="SUPFAM" id="SSF49899">
    <property type="entry name" value="Concanavalin A-like lectins/glucanases"/>
    <property type="match status" value="1"/>
</dbReference>
<feature type="compositionally biased region" description="Basic and acidic residues" evidence="5">
    <location>
        <begin position="160"/>
        <end position="174"/>
    </location>
</feature>
<dbReference type="InterPro" id="IPR050617">
    <property type="entry name" value="E3_ligase_FN3/SPRY"/>
</dbReference>
<evidence type="ECO:0000313" key="8">
    <source>
        <dbReference type="EMBL" id="PWA20508.1"/>
    </source>
</evidence>
<keyword evidence="9" id="KW-1185">Reference proteome</keyword>
<dbReference type="AlphaFoldDB" id="A0A315VBC0"/>
<evidence type="ECO:0000259" key="7">
    <source>
        <dbReference type="PROSITE" id="PS50188"/>
    </source>
</evidence>
<sequence length="426" mass="47397">MHHLPWEKHITKIQSGKNAGWQRQSDCLVHQKYQKNDEENEKKLKNLKETHRYAGRGSKHAMDCLEDFSQCPACNNKYDVVLILPCSHTICGRCVAAEEETGSHPLCHRDPRRSVCSVPCPCCRQPVELPCWTWSSASSCLPQHPTLRSEYANWDTGFKDGSARSHHEQEDSDCKSTLGSSNAHSSFVLPVDGAVDLLEEEMERSVYGLHFSLDPSSVPPPLRLSNTLLTVTYSDSGFSDPHPPIRNPALTPDSTGLFPHVNADVIIARGQYYWEVDVCNSSVYRVGVISSDGCSGWWLERNVSAFHAVYDGSCEPIDTVPPRIKTLGIFLSFEGGILSFHNPLTQEHLVTLPTRFSPSGVLPALGLGQGKLRLHCGLPTPPFVFLGKHSTFRGPCGPNSVWWHREVPFQSVKTVIQKFEKLASSN</sequence>
<comment type="caution">
    <text evidence="8">The sequence shown here is derived from an EMBL/GenBank/DDBJ whole genome shotgun (WGS) entry which is preliminary data.</text>
</comment>
<keyword evidence="2 4" id="KW-0863">Zinc-finger</keyword>
<dbReference type="Gene3D" id="2.60.120.920">
    <property type="match status" value="1"/>
</dbReference>
<evidence type="ECO:0000256" key="2">
    <source>
        <dbReference type="ARBA" id="ARBA00022771"/>
    </source>
</evidence>
<feature type="region of interest" description="Disordered" evidence="5">
    <location>
        <begin position="160"/>
        <end position="180"/>
    </location>
</feature>
<evidence type="ECO:0000256" key="1">
    <source>
        <dbReference type="ARBA" id="ARBA00022723"/>
    </source>
</evidence>
<dbReference type="PRINTS" id="PR01407">
    <property type="entry name" value="BUTYPHLNCDUF"/>
</dbReference>
<dbReference type="InterPro" id="IPR017907">
    <property type="entry name" value="Znf_RING_CS"/>
</dbReference>
<evidence type="ECO:0000256" key="5">
    <source>
        <dbReference type="SAM" id="MobiDB-lite"/>
    </source>
</evidence>
<evidence type="ECO:0000259" key="6">
    <source>
        <dbReference type="PROSITE" id="PS50089"/>
    </source>
</evidence>
<name>A0A315VBC0_GAMAF</name>
<dbReference type="InterPro" id="IPR043136">
    <property type="entry name" value="B30.2/SPRY_sf"/>
</dbReference>
<dbReference type="Proteomes" id="UP000250572">
    <property type="component" value="Unassembled WGS sequence"/>
</dbReference>
<dbReference type="PROSITE" id="PS50089">
    <property type="entry name" value="ZF_RING_2"/>
    <property type="match status" value="1"/>
</dbReference>
<dbReference type="PANTHER" id="PTHR24099:SF16">
    <property type="entry name" value="E3 UBIQUITIN-PROTEIN LIGASE MIDLINE-1-LIKE ISOFORM X1"/>
    <property type="match status" value="1"/>
</dbReference>
<dbReference type="InterPro" id="IPR001841">
    <property type="entry name" value="Znf_RING"/>
</dbReference>
<feature type="domain" description="B30.2/SPRY" evidence="7">
    <location>
        <begin position="191"/>
        <end position="383"/>
    </location>
</feature>
<dbReference type="GO" id="GO:0008270">
    <property type="term" value="F:zinc ion binding"/>
    <property type="evidence" value="ECO:0007669"/>
    <property type="project" value="UniProtKB-KW"/>
</dbReference>
<dbReference type="InterPro" id="IPR013087">
    <property type="entry name" value="Znf_C2H2_type"/>
</dbReference>
<dbReference type="PROSITE" id="PS00028">
    <property type="entry name" value="ZINC_FINGER_C2H2_1"/>
    <property type="match status" value="1"/>
</dbReference>
<organism evidence="8 9">
    <name type="scientific">Gambusia affinis</name>
    <name type="common">Western mosquitofish</name>
    <name type="synonym">Heterandria affinis</name>
    <dbReference type="NCBI Taxonomy" id="33528"/>
    <lineage>
        <taxon>Eukaryota</taxon>
        <taxon>Metazoa</taxon>
        <taxon>Chordata</taxon>
        <taxon>Craniata</taxon>
        <taxon>Vertebrata</taxon>
        <taxon>Euteleostomi</taxon>
        <taxon>Actinopterygii</taxon>
        <taxon>Neopterygii</taxon>
        <taxon>Teleostei</taxon>
        <taxon>Neoteleostei</taxon>
        <taxon>Acanthomorphata</taxon>
        <taxon>Ovalentaria</taxon>
        <taxon>Atherinomorphae</taxon>
        <taxon>Cyprinodontiformes</taxon>
        <taxon>Poeciliidae</taxon>
        <taxon>Poeciliinae</taxon>
        <taxon>Gambusia</taxon>
    </lineage>
</organism>
<evidence type="ECO:0000256" key="4">
    <source>
        <dbReference type="PROSITE-ProRule" id="PRU00175"/>
    </source>
</evidence>
<gene>
    <name evidence="8" type="ORF">CCH79_00003505</name>
</gene>
<evidence type="ECO:0000313" key="9">
    <source>
        <dbReference type="Proteomes" id="UP000250572"/>
    </source>
</evidence>
<keyword evidence="3" id="KW-0862">Zinc</keyword>
<dbReference type="InterPro" id="IPR003879">
    <property type="entry name" value="Butyrophylin_SPRY"/>
</dbReference>
<protein>
    <recommendedName>
        <fullName evidence="10">RING-type domain-containing protein</fullName>
    </recommendedName>
</protein>
<dbReference type="Gene3D" id="3.30.40.10">
    <property type="entry name" value="Zinc/RING finger domain, C3HC4 (zinc finger)"/>
    <property type="match status" value="1"/>
</dbReference>
<reference evidence="8 9" key="1">
    <citation type="journal article" date="2018" name="G3 (Bethesda)">
        <title>A High-Quality Reference Genome for the Invasive Mosquitofish Gambusia affinis Using a Chicago Library.</title>
        <authorList>
            <person name="Hoffberg S.L."/>
            <person name="Troendle N.J."/>
            <person name="Glenn T.C."/>
            <person name="Mahmud O."/>
            <person name="Louha S."/>
            <person name="Chalopin D."/>
            <person name="Bennetzen J.L."/>
            <person name="Mauricio R."/>
        </authorList>
    </citation>
    <scope>NUCLEOTIDE SEQUENCE [LARGE SCALE GENOMIC DNA]</scope>
    <source>
        <strain evidence="8">NE01/NJP1002.9</strain>
        <tissue evidence="8">Muscle</tissue>
    </source>
</reference>
<keyword evidence="1" id="KW-0479">Metal-binding</keyword>
<proteinExistence type="predicted"/>
<dbReference type="EMBL" id="NHOQ01001971">
    <property type="protein sequence ID" value="PWA20508.1"/>
    <property type="molecule type" value="Genomic_DNA"/>
</dbReference>
<accession>A0A315VBC0</accession>
<dbReference type="PROSITE" id="PS00518">
    <property type="entry name" value="ZF_RING_1"/>
    <property type="match status" value="1"/>
</dbReference>
<dbReference type="InterPro" id="IPR001870">
    <property type="entry name" value="B30.2/SPRY"/>
</dbReference>
<dbReference type="PANTHER" id="PTHR24099">
    <property type="entry name" value="E3 UBIQUITIN-PROTEIN LIGASE TRIM36-RELATED"/>
    <property type="match status" value="1"/>
</dbReference>
<dbReference type="InterPro" id="IPR013320">
    <property type="entry name" value="ConA-like_dom_sf"/>
</dbReference>
<feature type="domain" description="RING-type" evidence="6">
    <location>
        <begin position="71"/>
        <end position="124"/>
    </location>
</feature>
<evidence type="ECO:0000256" key="3">
    <source>
        <dbReference type="ARBA" id="ARBA00022833"/>
    </source>
</evidence>
<dbReference type="PROSITE" id="PS50188">
    <property type="entry name" value="B302_SPRY"/>
    <property type="match status" value="1"/>
</dbReference>